<feature type="chain" id="PRO_5046251677" description="DUF6801 domain-containing protein" evidence="2">
    <location>
        <begin position="24"/>
        <end position="473"/>
    </location>
</feature>
<evidence type="ECO:0000313" key="5">
    <source>
        <dbReference type="Proteomes" id="UP001227101"/>
    </source>
</evidence>
<accession>A0ABY8XPG5</accession>
<feature type="region of interest" description="Disordered" evidence="1">
    <location>
        <begin position="445"/>
        <end position="473"/>
    </location>
</feature>
<sequence length="473" mass="47850">MPRRVRPRSVTVTALAAAGLLSAANGALTGVGSAAPAPAVPPDTKAAASVSVTCPFADPLGPRQLTVETSATLPAQAKTGAAATIREFSAKLTLPRDVALSLVPDGGSLQGGVKTAIAVHQSDRADTVPVALTVAPTALPETGDVTLTATGAVPDIAINTVGPVTLDVTAPALTLAAVPAPDAAETPAAPPIACTLDAGQPATLGKILVLPKTVPGKEAKPKPGPGGVTAQEALADPLELPPTPLGLVSVLTKSTVAKLGAEVVSDPAFLINGLFILTVDSETFEIIDRRVTGSTLFKPATTTFLGFGFVPVTATVEFLPLDYRDSKVIEISGSLYDTPEGETYLRTSLTVMARLSDAKVNGVPLDLGPDCVTAKPVSLELSGPYDPFSVGHIRTDPEKGFELPAFRGCGAGGQRLSPLLTGMGSGGGNQAFVDTYNLVPCTEPDHTQCPPGSDPPVPGSAAAAAKKAVKKPN</sequence>
<keyword evidence="5" id="KW-1185">Reference proteome</keyword>
<organism evidence="4 5">
    <name type="scientific">Amycolatopsis nalaikhensis</name>
    <dbReference type="NCBI Taxonomy" id="715472"/>
    <lineage>
        <taxon>Bacteria</taxon>
        <taxon>Bacillati</taxon>
        <taxon>Actinomycetota</taxon>
        <taxon>Actinomycetes</taxon>
        <taxon>Pseudonocardiales</taxon>
        <taxon>Pseudonocardiaceae</taxon>
        <taxon>Amycolatopsis</taxon>
    </lineage>
</organism>
<gene>
    <name evidence="4" type="ORF">QP939_02035</name>
</gene>
<dbReference type="InterPro" id="IPR046542">
    <property type="entry name" value="DUF6801"/>
</dbReference>
<dbReference type="Proteomes" id="UP001227101">
    <property type="component" value="Chromosome"/>
</dbReference>
<proteinExistence type="predicted"/>
<protein>
    <recommendedName>
        <fullName evidence="3">DUF6801 domain-containing protein</fullName>
    </recommendedName>
</protein>
<feature type="domain" description="DUF6801" evidence="3">
    <location>
        <begin position="59"/>
        <end position="205"/>
    </location>
</feature>
<evidence type="ECO:0000259" key="3">
    <source>
        <dbReference type="Pfam" id="PF20611"/>
    </source>
</evidence>
<evidence type="ECO:0000256" key="1">
    <source>
        <dbReference type="SAM" id="MobiDB-lite"/>
    </source>
</evidence>
<reference evidence="4 5" key="1">
    <citation type="submission" date="2023-06" db="EMBL/GenBank/DDBJ databases">
        <authorList>
            <person name="Oyuntsetseg B."/>
            <person name="Kim S.B."/>
        </authorList>
    </citation>
    <scope>NUCLEOTIDE SEQUENCE [LARGE SCALE GENOMIC DNA]</scope>
    <source>
        <strain evidence="4 5">2-2</strain>
    </source>
</reference>
<dbReference type="EMBL" id="CP127173">
    <property type="protein sequence ID" value="WIV57496.1"/>
    <property type="molecule type" value="Genomic_DNA"/>
</dbReference>
<dbReference type="Pfam" id="PF20611">
    <property type="entry name" value="DUF6801"/>
    <property type="match status" value="1"/>
</dbReference>
<evidence type="ECO:0000313" key="4">
    <source>
        <dbReference type="EMBL" id="WIV57496.1"/>
    </source>
</evidence>
<evidence type="ECO:0000256" key="2">
    <source>
        <dbReference type="SAM" id="SignalP"/>
    </source>
</evidence>
<feature type="signal peptide" evidence="2">
    <location>
        <begin position="1"/>
        <end position="23"/>
    </location>
</feature>
<dbReference type="RefSeq" id="WP_285454775.1">
    <property type="nucleotide sequence ID" value="NZ_CP127173.1"/>
</dbReference>
<name>A0ABY8XPG5_9PSEU</name>
<keyword evidence="2" id="KW-0732">Signal</keyword>